<dbReference type="EMBL" id="JBBNAG010000011">
    <property type="protein sequence ID" value="KAK9094778.1"/>
    <property type="molecule type" value="Genomic_DNA"/>
</dbReference>
<evidence type="ECO:0000313" key="1">
    <source>
        <dbReference type="EMBL" id="KAK9094778.1"/>
    </source>
</evidence>
<comment type="caution">
    <text evidence="1">The sequence shown here is derived from an EMBL/GenBank/DDBJ whole genome shotgun (WGS) entry which is preliminary data.</text>
</comment>
<evidence type="ECO:0000313" key="2">
    <source>
        <dbReference type="Proteomes" id="UP001419268"/>
    </source>
</evidence>
<reference evidence="1 2" key="1">
    <citation type="submission" date="2024-01" db="EMBL/GenBank/DDBJ databases">
        <title>Genome assemblies of Stephania.</title>
        <authorList>
            <person name="Yang L."/>
        </authorList>
    </citation>
    <scope>NUCLEOTIDE SEQUENCE [LARGE SCALE GENOMIC DNA]</scope>
    <source>
        <strain evidence="1">JXDWG</strain>
        <tissue evidence="1">Leaf</tissue>
    </source>
</reference>
<organism evidence="1 2">
    <name type="scientific">Stephania cephalantha</name>
    <dbReference type="NCBI Taxonomy" id="152367"/>
    <lineage>
        <taxon>Eukaryota</taxon>
        <taxon>Viridiplantae</taxon>
        <taxon>Streptophyta</taxon>
        <taxon>Embryophyta</taxon>
        <taxon>Tracheophyta</taxon>
        <taxon>Spermatophyta</taxon>
        <taxon>Magnoliopsida</taxon>
        <taxon>Ranunculales</taxon>
        <taxon>Menispermaceae</taxon>
        <taxon>Menispermoideae</taxon>
        <taxon>Cissampelideae</taxon>
        <taxon>Stephania</taxon>
    </lineage>
</organism>
<dbReference type="AlphaFoldDB" id="A0AAP0ES07"/>
<keyword evidence="2" id="KW-1185">Reference proteome</keyword>
<name>A0AAP0ES07_9MAGN</name>
<dbReference type="Proteomes" id="UP001419268">
    <property type="component" value="Unassembled WGS sequence"/>
</dbReference>
<protein>
    <submittedName>
        <fullName evidence="1">Uncharacterized protein</fullName>
    </submittedName>
</protein>
<accession>A0AAP0ES07</accession>
<proteinExistence type="predicted"/>
<sequence>MIAASERTLKCYHFMSERRHDNLLQDSRRNVNILSLQLNFPTGTYNPADSYTSLPYTGMDEDDEDNNEFTSGNRSSLALNMYACNPAIDSYYLNNYGRFEDSHYYTVNRVGGDYWSEKAEGLEVLHIEPEITIAPNEEEENEMKIEVISGRLEEELQIESEEHQPLVLEKPPTLPCTFGKPYKGVEVKERSHIFYTADTFVLEDHDTKYSFILEVPNELSSLKEGVHDSLPKYVDAPFVVTCQKERASCDKPRQV</sequence>
<gene>
    <name evidence="1" type="ORF">Scep_026247</name>
</gene>